<comment type="caution">
    <text evidence="2">The sequence shown here is derived from an EMBL/GenBank/DDBJ whole genome shotgun (WGS) entry which is preliminary data.</text>
</comment>
<evidence type="ECO:0000313" key="2">
    <source>
        <dbReference type="EMBL" id="CAE7681871.1"/>
    </source>
</evidence>
<sequence>MPFQVKLPDTPLILAGAFGGPFGIFFLTPLRNALTLASQNPDSSAEELYSNVFAGGFAAGWTGGLACVPPSCPQFIVMGPLFHFLKELLESAPLAVVCSSIAESTISYPSQTINAQMAFNVDQGLVGGVQVPLWSPFLPWGPGSSAHVFRNIVALSGLRVFSAPCQAGLARAADVIGFPLPLEAQQFFGDFVASMGSAILSAPLNQLYNFAVTSNEFMASGMIHKLMLARNFLIDAYLVYDAEDHWVGVSPTLGRDLFMRCAYIATLYALFGAIERFFVTMWKRFHNHRHCGQALVFLVCLFHHVSGESTASRGMPANVSQAVLDGQVCEKERICSNKPVSIMNPNACHLMQFGACAERLGVIAAPKITAARTISCQFLSARPTAAFKGTKRASCFWGVLVIFFGALAFTSIGPDA</sequence>
<dbReference type="AlphaFoldDB" id="A0A812WJH1"/>
<evidence type="ECO:0000256" key="1">
    <source>
        <dbReference type="SAM" id="Phobius"/>
    </source>
</evidence>
<dbReference type="EMBL" id="CAJNIZ010044213">
    <property type="protein sequence ID" value="CAE7681871.1"/>
    <property type="molecule type" value="Genomic_DNA"/>
</dbReference>
<organism evidence="2 3">
    <name type="scientific">Symbiodinium pilosum</name>
    <name type="common">Dinoflagellate</name>
    <dbReference type="NCBI Taxonomy" id="2952"/>
    <lineage>
        <taxon>Eukaryota</taxon>
        <taxon>Sar</taxon>
        <taxon>Alveolata</taxon>
        <taxon>Dinophyceae</taxon>
        <taxon>Suessiales</taxon>
        <taxon>Symbiodiniaceae</taxon>
        <taxon>Symbiodinium</taxon>
    </lineage>
</organism>
<proteinExistence type="predicted"/>
<gene>
    <name evidence="2" type="ORF">SPIL2461_LOCUS19000</name>
</gene>
<accession>A0A812WJH1</accession>
<protein>
    <submittedName>
        <fullName evidence="2">Uncharacterized protein</fullName>
    </submittedName>
</protein>
<keyword evidence="1" id="KW-0812">Transmembrane</keyword>
<reference evidence="2" key="1">
    <citation type="submission" date="2021-02" db="EMBL/GenBank/DDBJ databases">
        <authorList>
            <person name="Dougan E. K."/>
            <person name="Rhodes N."/>
            <person name="Thang M."/>
            <person name="Chan C."/>
        </authorList>
    </citation>
    <scope>NUCLEOTIDE SEQUENCE</scope>
</reference>
<keyword evidence="1" id="KW-0472">Membrane</keyword>
<dbReference type="Proteomes" id="UP000649617">
    <property type="component" value="Unassembled WGS sequence"/>
</dbReference>
<feature type="transmembrane region" description="Helical" evidence="1">
    <location>
        <begin position="257"/>
        <end position="279"/>
    </location>
</feature>
<evidence type="ECO:0000313" key="3">
    <source>
        <dbReference type="Proteomes" id="UP000649617"/>
    </source>
</evidence>
<name>A0A812WJH1_SYMPI</name>
<feature type="transmembrane region" description="Helical" evidence="1">
    <location>
        <begin position="395"/>
        <end position="413"/>
    </location>
</feature>
<keyword evidence="1" id="KW-1133">Transmembrane helix</keyword>
<keyword evidence="3" id="KW-1185">Reference proteome</keyword>
<dbReference type="OrthoDB" id="435039at2759"/>